<sequence>MSQRPNLPQLPLYALGARAESGEGLIPSPSWMRTPANLMALPLSSTFQAGAAHMATGNLNGDLPLPPATPFGPLPGNALDPTSANASGSAAAMSALYMAGTGRAALPRDWMDAHDAHAAFSLSMGFTPTSGPHQGGVPGQQHRSALERLMAASGVSPRVAGVGQSLLNGLGIPFSTSPTKNMMNGAGATGVSPVSVSLPNSASRTGLESLQAASYLYASFQPGTPYSAVYSTAENNNRNDAEGAHPNHAQQQHNQGQNQLAPDPLSINYRHGHHQHQQQQQEQHQQQRHHQQKQQQHQQQHQKLLQQPYQDLHLSFNPRYDMNVQGPLSKRNSALSDKNSWPASSNTAWLTEQTLLRRDSMPDRDTFGDVLDMRGEKRSRELSQPSTSPLNKKDSSNEGLGAVSEENEVLDAKRMRAMRNREAAMRCRLKEKRRLAQMEQELLQMKPQIEELNRMSATRFYRFSAGVLPQDFQIGCAPFSSRLCNGSWPILRRDTYGSAVCAVLSRSHAILSSRATGCSVWSWRPHFGRRRAGATH</sequence>
<feature type="domain" description="BZIP" evidence="2">
    <location>
        <begin position="416"/>
        <end position="430"/>
    </location>
</feature>
<evidence type="ECO:0000256" key="1">
    <source>
        <dbReference type="SAM" id="MobiDB-lite"/>
    </source>
</evidence>
<feature type="compositionally biased region" description="Low complexity" evidence="1">
    <location>
        <begin position="246"/>
        <end position="262"/>
    </location>
</feature>
<dbReference type="CDD" id="cd14686">
    <property type="entry name" value="bZIP"/>
    <property type="match status" value="1"/>
</dbReference>
<proteinExistence type="predicted"/>
<dbReference type="Proteomes" id="UP000324585">
    <property type="component" value="Unassembled WGS sequence"/>
</dbReference>
<feature type="compositionally biased region" description="Basic and acidic residues" evidence="1">
    <location>
        <begin position="355"/>
        <end position="381"/>
    </location>
</feature>
<reference evidence="4" key="1">
    <citation type="journal article" date="2019" name="Nat. Commun.">
        <title>Expansion of phycobilisome linker gene families in mesophilic red algae.</title>
        <authorList>
            <person name="Lee J."/>
            <person name="Kim D."/>
            <person name="Bhattacharya D."/>
            <person name="Yoon H.S."/>
        </authorList>
    </citation>
    <scope>NUCLEOTIDE SEQUENCE [LARGE SCALE GENOMIC DNA]</scope>
    <source>
        <strain evidence="4">CCMP 1328</strain>
    </source>
</reference>
<gene>
    <name evidence="3" type="ORF">FVE85_4266</name>
</gene>
<feature type="region of interest" description="Disordered" evidence="1">
    <location>
        <begin position="320"/>
        <end position="401"/>
    </location>
</feature>
<comment type="caution">
    <text evidence="3">The sequence shown here is derived from an EMBL/GenBank/DDBJ whole genome shotgun (WGS) entry which is preliminary data.</text>
</comment>
<feature type="region of interest" description="Disordered" evidence="1">
    <location>
        <begin position="236"/>
        <end position="304"/>
    </location>
</feature>
<organism evidence="3 4">
    <name type="scientific">Porphyridium purpureum</name>
    <name type="common">Red alga</name>
    <name type="synonym">Porphyridium cruentum</name>
    <dbReference type="NCBI Taxonomy" id="35688"/>
    <lineage>
        <taxon>Eukaryota</taxon>
        <taxon>Rhodophyta</taxon>
        <taxon>Bangiophyceae</taxon>
        <taxon>Porphyridiales</taxon>
        <taxon>Porphyridiaceae</taxon>
        <taxon>Porphyridium</taxon>
    </lineage>
</organism>
<dbReference type="AlphaFoldDB" id="A0A5J4YS06"/>
<accession>A0A5J4YS06</accession>
<feature type="compositionally biased region" description="Low complexity" evidence="1">
    <location>
        <begin position="293"/>
        <end position="304"/>
    </location>
</feature>
<evidence type="ECO:0000313" key="4">
    <source>
        <dbReference type="Proteomes" id="UP000324585"/>
    </source>
</evidence>
<dbReference type="InterPro" id="IPR004827">
    <property type="entry name" value="bZIP"/>
</dbReference>
<dbReference type="EMBL" id="VRMN01000005">
    <property type="protein sequence ID" value="KAA8494291.1"/>
    <property type="molecule type" value="Genomic_DNA"/>
</dbReference>
<feature type="compositionally biased region" description="Polar residues" evidence="1">
    <location>
        <begin position="330"/>
        <end position="354"/>
    </location>
</feature>
<name>A0A5J4YS06_PORPP</name>
<keyword evidence="4" id="KW-1185">Reference proteome</keyword>
<evidence type="ECO:0000259" key="2">
    <source>
        <dbReference type="PROSITE" id="PS00036"/>
    </source>
</evidence>
<dbReference type="GO" id="GO:0003700">
    <property type="term" value="F:DNA-binding transcription factor activity"/>
    <property type="evidence" value="ECO:0007669"/>
    <property type="project" value="InterPro"/>
</dbReference>
<dbReference type="SUPFAM" id="SSF57959">
    <property type="entry name" value="Leucine zipper domain"/>
    <property type="match status" value="1"/>
</dbReference>
<dbReference type="InterPro" id="IPR046347">
    <property type="entry name" value="bZIP_sf"/>
</dbReference>
<dbReference type="PROSITE" id="PS00036">
    <property type="entry name" value="BZIP_BASIC"/>
    <property type="match status" value="1"/>
</dbReference>
<protein>
    <recommendedName>
        <fullName evidence="2">BZIP domain-containing protein</fullName>
    </recommendedName>
</protein>
<evidence type="ECO:0000313" key="3">
    <source>
        <dbReference type="EMBL" id="KAA8494291.1"/>
    </source>
</evidence>